<dbReference type="EMBL" id="VCKY01000114">
    <property type="protein sequence ID" value="TMR14093.1"/>
    <property type="molecule type" value="Genomic_DNA"/>
</dbReference>
<keyword evidence="2" id="KW-1185">Reference proteome</keyword>
<dbReference type="Proteomes" id="UP000309128">
    <property type="component" value="Unassembled WGS sequence"/>
</dbReference>
<organism evidence="1 2">
    <name type="scientific">Nonomuraea turkmeniaca</name>
    <dbReference type="NCBI Taxonomy" id="103838"/>
    <lineage>
        <taxon>Bacteria</taxon>
        <taxon>Bacillati</taxon>
        <taxon>Actinomycetota</taxon>
        <taxon>Actinomycetes</taxon>
        <taxon>Streptosporangiales</taxon>
        <taxon>Streptosporangiaceae</taxon>
        <taxon>Nonomuraea</taxon>
    </lineage>
</organism>
<dbReference type="RefSeq" id="WP_138669531.1">
    <property type="nucleotide sequence ID" value="NZ_VCKY01000114.1"/>
</dbReference>
<dbReference type="OrthoDB" id="3527174at2"/>
<accession>A0A5S4F9Z8</accession>
<reference evidence="1 2" key="1">
    <citation type="submission" date="2019-05" db="EMBL/GenBank/DDBJ databases">
        <title>Draft genome sequence of Nonomuraea turkmeniaca DSM 43926.</title>
        <authorList>
            <person name="Saricaoglu S."/>
            <person name="Isik K."/>
        </authorList>
    </citation>
    <scope>NUCLEOTIDE SEQUENCE [LARGE SCALE GENOMIC DNA]</scope>
    <source>
        <strain evidence="1 2">DSM 43926</strain>
    </source>
</reference>
<sequence>MPGHTSITPRISKELRDRLGQRVAQDVERRRAFLQDPRWAVSRRMPAAERATVRAALRAHIADLRASGELLDTVDALMTHAVKAELTLRGWNLDWPPVPANAPKSGRWPGSLHEHWPVKINARIPADLATRVHAACYHTSKEAIDALRVWRDDHPEIVTPRSDPAAWREYQELADQVTTPGDIWRASLQLLLGDQ</sequence>
<comment type="caution">
    <text evidence="1">The sequence shown here is derived from an EMBL/GenBank/DDBJ whole genome shotgun (WGS) entry which is preliminary data.</text>
</comment>
<name>A0A5S4F9Z8_9ACTN</name>
<evidence type="ECO:0000313" key="1">
    <source>
        <dbReference type="EMBL" id="TMR14093.1"/>
    </source>
</evidence>
<proteinExistence type="predicted"/>
<protein>
    <submittedName>
        <fullName evidence="1">Uncharacterized protein</fullName>
    </submittedName>
</protein>
<evidence type="ECO:0000313" key="2">
    <source>
        <dbReference type="Proteomes" id="UP000309128"/>
    </source>
</evidence>
<dbReference type="AlphaFoldDB" id="A0A5S4F9Z8"/>
<gene>
    <name evidence="1" type="ORF">ETD86_29550</name>
</gene>